<name>A0A8H7KLB3_AGABI</name>
<proteinExistence type="predicted"/>
<sequence>MSGSITSLPSVIGYPVSPLDKARREEAQETLMDRILVTPKKKSSRQSRRFISRSKPNAPFHSSSLRHHSQRSASNHAFAPYPKRNLALSAVGNSPKTPRNNLRRTLSDRSYFINSAASEASTSVTRRRPTMDSHSPTKRTYKLIKRPSKSSYIKTKPFKESAATALAFPLGLTYPEADLDSDTMVTETRQSMDMDIALDFQTLQLDDHNASPAVDFDHCSPSRKDHARTALNLLVKRLQSALAAEVMARNEAEQQLLRETRRRIEMEELVAQLQHERSLSQHSFPSSSPLLMSSSPCISSRSVANPALPSPL</sequence>
<feature type="region of interest" description="Disordered" evidence="2">
    <location>
        <begin position="276"/>
        <end position="312"/>
    </location>
</feature>
<keyword evidence="1" id="KW-0175">Coiled coil</keyword>
<feature type="coiled-coil region" evidence="1">
    <location>
        <begin position="235"/>
        <end position="276"/>
    </location>
</feature>
<evidence type="ECO:0000313" key="4">
    <source>
        <dbReference type="Proteomes" id="UP000629468"/>
    </source>
</evidence>
<feature type="region of interest" description="Disordered" evidence="2">
    <location>
        <begin position="36"/>
        <end position="75"/>
    </location>
</feature>
<dbReference type="Proteomes" id="UP000629468">
    <property type="component" value="Unassembled WGS sequence"/>
</dbReference>
<evidence type="ECO:0000313" key="3">
    <source>
        <dbReference type="EMBL" id="KAF7784434.1"/>
    </source>
</evidence>
<reference evidence="3 4" key="1">
    <citation type="journal article" name="Sci. Rep.">
        <title>Telomere-to-telomere assembled and centromere annotated genomes of the two main subspecies of the button mushroom Agaricus bisporus reveal especially polymorphic chromosome ends.</title>
        <authorList>
            <person name="Sonnenberg A.S.M."/>
            <person name="Sedaghat-Telgerd N."/>
            <person name="Lavrijssen B."/>
            <person name="Ohm R.A."/>
            <person name="Hendrickx P.M."/>
            <person name="Scholtmeijer K."/>
            <person name="Baars J.J.P."/>
            <person name="van Peer A."/>
        </authorList>
    </citation>
    <scope>NUCLEOTIDE SEQUENCE [LARGE SCALE GENOMIC DNA]</scope>
    <source>
        <strain evidence="3 4">H119_p4</strain>
    </source>
</reference>
<feature type="compositionally biased region" description="Low complexity" evidence="2">
    <location>
        <begin position="280"/>
        <end position="302"/>
    </location>
</feature>
<dbReference type="EMBL" id="JABXXO010000001">
    <property type="protein sequence ID" value="KAF7784434.1"/>
    <property type="molecule type" value="Genomic_DNA"/>
</dbReference>
<feature type="region of interest" description="Disordered" evidence="2">
    <location>
        <begin position="119"/>
        <end position="139"/>
    </location>
</feature>
<dbReference type="AlphaFoldDB" id="A0A8H7KLB3"/>
<organism evidence="3 4">
    <name type="scientific">Agaricus bisporus var. burnettii</name>
    <dbReference type="NCBI Taxonomy" id="192524"/>
    <lineage>
        <taxon>Eukaryota</taxon>
        <taxon>Fungi</taxon>
        <taxon>Dikarya</taxon>
        <taxon>Basidiomycota</taxon>
        <taxon>Agaricomycotina</taxon>
        <taxon>Agaricomycetes</taxon>
        <taxon>Agaricomycetidae</taxon>
        <taxon>Agaricales</taxon>
        <taxon>Agaricineae</taxon>
        <taxon>Agaricaceae</taxon>
        <taxon>Agaricus</taxon>
    </lineage>
</organism>
<protein>
    <submittedName>
        <fullName evidence="3">Uncharacterized protein</fullName>
    </submittedName>
</protein>
<comment type="caution">
    <text evidence="3">The sequence shown here is derived from an EMBL/GenBank/DDBJ whole genome shotgun (WGS) entry which is preliminary data.</text>
</comment>
<gene>
    <name evidence="3" type="ORF">Agabi119p4_599</name>
</gene>
<feature type="compositionally biased region" description="Basic residues" evidence="2">
    <location>
        <begin position="39"/>
        <end position="52"/>
    </location>
</feature>
<evidence type="ECO:0000256" key="1">
    <source>
        <dbReference type="SAM" id="Coils"/>
    </source>
</evidence>
<evidence type="ECO:0000256" key="2">
    <source>
        <dbReference type="SAM" id="MobiDB-lite"/>
    </source>
</evidence>
<accession>A0A8H7KLB3</accession>